<protein>
    <recommendedName>
        <fullName evidence="3">Glycosyltransferase</fullName>
    </recommendedName>
</protein>
<evidence type="ECO:0008006" key="3">
    <source>
        <dbReference type="Google" id="ProtNLM"/>
    </source>
</evidence>
<dbReference type="EMBL" id="HBHU01010369">
    <property type="protein sequence ID" value="CAE0024002.1"/>
    <property type="molecule type" value="Transcribed_RNA"/>
</dbReference>
<dbReference type="PANTHER" id="PTHR48049">
    <property type="entry name" value="GLYCOSYLTRANSFERASE"/>
    <property type="match status" value="1"/>
</dbReference>
<evidence type="ECO:0000313" key="2">
    <source>
        <dbReference type="EMBL" id="CAE0024002.1"/>
    </source>
</evidence>
<dbReference type="GO" id="GO:0035251">
    <property type="term" value="F:UDP-glucosyltransferase activity"/>
    <property type="evidence" value="ECO:0007669"/>
    <property type="project" value="InterPro"/>
</dbReference>
<name>A0A7S2Z5M5_9CHLO</name>
<gene>
    <name evidence="2" type="ORF">CLAU1311_LOCUS6751</name>
</gene>
<organism evidence="2">
    <name type="scientific">Chloropicon laureae</name>
    <dbReference type="NCBI Taxonomy" id="464258"/>
    <lineage>
        <taxon>Eukaryota</taxon>
        <taxon>Viridiplantae</taxon>
        <taxon>Chlorophyta</taxon>
        <taxon>Chloropicophyceae</taxon>
        <taxon>Chloropicales</taxon>
        <taxon>Chloropicaceae</taxon>
        <taxon>Chloropicon</taxon>
    </lineage>
</organism>
<dbReference type="AlphaFoldDB" id="A0A7S2Z5M5"/>
<dbReference type="Gene3D" id="3.40.50.2000">
    <property type="entry name" value="Glycogen Phosphorylase B"/>
    <property type="match status" value="2"/>
</dbReference>
<dbReference type="InterPro" id="IPR050481">
    <property type="entry name" value="UDP-glycosyltransf_plant"/>
</dbReference>
<dbReference type="Pfam" id="PF00201">
    <property type="entry name" value="UDPGT"/>
    <property type="match status" value="1"/>
</dbReference>
<keyword evidence="1" id="KW-0808">Transferase</keyword>
<dbReference type="InterPro" id="IPR002213">
    <property type="entry name" value="UDP_glucos_trans"/>
</dbReference>
<sequence>MKIALLPPDAVGHTNPLLALSRELLARGHELRFFLQTEMHEEHLSTFHDRASTCVFGDRNRDNGLGEALKNVPAYEDQDETDQKIGDWALYSYQDKLPENFPKMLEALKDYAPDVIVYDPVDVLAAMAAHLLQVPSVSHLTLPAFNVHPIAMGNDKSAAEAMEQTRQSKTARACNQHFIDKYGFDFLANYVPASYHNLNGLSICTGIKEFDPEMPECVREIYGDMDKDCVYVGPMLISKEEGRISSLNPGPKCEHQAIDEPFPHEALEKHKEDGKTIVYASFGTVATGMLWDFPERPKLLINERSTGKAFCRPLWTRLTEAFGDKDEYVVVLATVCEDPEALNGIEIPGNFIVRRRCPQLEVLKVADVFVTHGGANSMMESITAGVPMLCLPYFADQFANAETITREGLGLHYANPVADCSSADLVESVAKLLEERERFVANCQRVQKSLNEAGGAKRACDCIEAYVTSFQGHQVNPVPKGPVLQRCATNELVDSFEIVNHEELA</sequence>
<evidence type="ECO:0000256" key="1">
    <source>
        <dbReference type="ARBA" id="ARBA00022679"/>
    </source>
</evidence>
<dbReference type="SUPFAM" id="SSF53756">
    <property type="entry name" value="UDP-Glycosyltransferase/glycogen phosphorylase"/>
    <property type="match status" value="1"/>
</dbReference>
<accession>A0A7S2Z5M5</accession>
<dbReference type="PANTHER" id="PTHR48049:SF132">
    <property type="entry name" value="GLYCOSYLTRANSFERASE"/>
    <property type="match status" value="1"/>
</dbReference>
<dbReference type="CDD" id="cd03784">
    <property type="entry name" value="GT1_Gtf-like"/>
    <property type="match status" value="1"/>
</dbReference>
<reference evidence="2" key="1">
    <citation type="submission" date="2021-01" db="EMBL/GenBank/DDBJ databases">
        <authorList>
            <person name="Corre E."/>
            <person name="Pelletier E."/>
            <person name="Niang G."/>
            <person name="Scheremetjew M."/>
            <person name="Finn R."/>
            <person name="Kale V."/>
            <person name="Holt S."/>
            <person name="Cochrane G."/>
            <person name="Meng A."/>
            <person name="Brown T."/>
            <person name="Cohen L."/>
        </authorList>
    </citation>
    <scope>NUCLEOTIDE SEQUENCE</scope>
    <source>
        <strain evidence="2">RCC856</strain>
    </source>
</reference>
<proteinExistence type="predicted"/>